<sequence length="67" mass="7350">MKLGKKKTVRVDVLRFGQDKKIESCSNMRFTVVEPTSARDSCCYCYSVVNCKKGAFASAAGTLIGNH</sequence>
<proteinExistence type="predicted"/>
<dbReference type="AlphaFoldDB" id="A0A061GQP7"/>
<reference evidence="1 2" key="1">
    <citation type="journal article" date="2013" name="Genome Biol.">
        <title>The genome sequence of the most widely cultivated cacao type and its use to identify candidate genes regulating pod color.</title>
        <authorList>
            <person name="Motamayor J.C."/>
            <person name="Mockaitis K."/>
            <person name="Schmutz J."/>
            <person name="Haiminen N."/>
            <person name="Iii D.L."/>
            <person name="Cornejo O."/>
            <person name="Findley S.D."/>
            <person name="Zheng P."/>
            <person name="Utro F."/>
            <person name="Royaert S."/>
            <person name="Saski C."/>
            <person name="Jenkins J."/>
            <person name="Podicheti R."/>
            <person name="Zhao M."/>
            <person name="Scheffler B.E."/>
            <person name="Stack J.C."/>
            <person name="Feltus F.A."/>
            <person name="Mustiga G.M."/>
            <person name="Amores F."/>
            <person name="Phillips W."/>
            <person name="Marelli J.P."/>
            <person name="May G.D."/>
            <person name="Shapiro H."/>
            <person name="Ma J."/>
            <person name="Bustamante C.D."/>
            <person name="Schnell R.J."/>
            <person name="Main D."/>
            <person name="Gilbert D."/>
            <person name="Parida L."/>
            <person name="Kuhn D.N."/>
        </authorList>
    </citation>
    <scope>NUCLEOTIDE SEQUENCE [LARGE SCALE GENOMIC DNA]</scope>
    <source>
        <strain evidence="2">cv. Matina 1-6</strain>
    </source>
</reference>
<organism evidence="1 2">
    <name type="scientific">Theobroma cacao</name>
    <name type="common">Cacao</name>
    <name type="synonym">Cocoa</name>
    <dbReference type="NCBI Taxonomy" id="3641"/>
    <lineage>
        <taxon>Eukaryota</taxon>
        <taxon>Viridiplantae</taxon>
        <taxon>Streptophyta</taxon>
        <taxon>Embryophyta</taxon>
        <taxon>Tracheophyta</taxon>
        <taxon>Spermatophyta</taxon>
        <taxon>Magnoliopsida</taxon>
        <taxon>eudicotyledons</taxon>
        <taxon>Gunneridae</taxon>
        <taxon>Pentapetalae</taxon>
        <taxon>rosids</taxon>
        <taxon>malvids</taxon>
        <taxon>Malvales</taxon>
        <taxon>Malvaceae</taxon>
        <taxon>Byttnerioideae</taxon>
        <taxon>Theobroma</taxon>
    </lineage>
</organism>
<evidence type="ECO:0000313" key="1">
    <source>
        <dbReference type="EMBL" id="EOY29469.1"/>
    </source>
</evidence>
<dbReference type="Gramene" id="EOY29469">
    <property type="protein sequence ID" value="EOY29469"/>
    <property type="gene ID" value="TCM_036991"/>
</dbReference>
<dbReference type="EMBL" id="CM001887">
    <property type="protein sequence ID" value="EOY29469.1"/>
    <property type="molecule type" value="Genomic_DNA"/>
</dbReference>
<gene>
    <name evidence="1" type="ORF">TCM_036991</name>
</gene>
<evidence type="ECO:0000313" key="2">
    <source>
        <dbReference type="Proteomes" id="UP000026915"/>
    </source>
</evidence>
<dbReference type="HOGENOM" id="CLU_2817639_0_0_1"/>
<accession>A0A061GQP7</accession>
<keyword evidence="2" id="KW-1185">Reference proteome</keyword>
<dbReference type="InParanoid" id="A0A061GQP7"/>
<dbReference type="Proteomes" id="UP000026915">
    <property type="component" value="Chromosome 9"/>
</dbReference>
<name>A0A061GQP7_THECC</name>
<protein>
    <submittedName>
        <fullName evidence="1">Uncharacterized protein</fullName>
    </submittedName>
</protein>